<feature type="compositionally biased region" description="Polar residues" evidence="2">
    <location>
        <begin position="320"/>
        <end position="331"/>
    </location>
</feature>
<feature type="coiled-coil region" evidence="1">
    <location>
        <begin position="336"/>
        <end position="391"/>
    </location>
</feature>
<feature type="coiled-coil region" evidence="1">
    <location>
        <begin position="187"/>
        <end position="221"/>
    </location>
</feature>
<keyword evidence="1" id="KW-0175">Coiled coil</keyword>
<feature type="compositionally biased region" description="Basic and acidic residues" evidence="2">
    <location>
        <begin position="464"/>
        <end position="479"/>
    </location>
</feature>
<feature type="compositionally biased region" description="Polar residues" evidence="2">
    <location>
        <begin position="298"/>
        <end position="313"/>
    </location>
</feature>
<feature type="compositionally biased region" description="Low complexity" evidence="2">
    <location>
        <begin position="239"/>
        <end position="254"/>
    </location>
</feature>
<accession>A0ABR2JU50</accession>
<dbReference type="Proteomes" id="UP001470230">
    <property type="component" value="Unassembled WGS sequence"/>
</dbReference>
<protein>
    <submittedName>
        <fullName evidence="3">Uncharacterized protein</fullName>
    </submittedName>
</protein>
<organism evidence="3 4">
    <name type="scientific">Tritrichomonas musculus</name>
    <dbReference type="NCBI Taxonomy" id="1915356"/>
    <lineage>
        <taxon>Eukaryota</taxon>
        <taxon>Metamonada</taxon>
        <taxon>Parabasalia</taxon>
        <taxon>Tritrichomonadida</taxon>
        <taxon>Tritrichomonadidae</taxon>
        <taxon>Tritrichomonas</taxon>
    </lineage>
</organism>
<sequence>MKPVSNDVNRHKENFQFLGNSIKDKNPQRKLNKATLEISSSEISPSPIKFKSLSQSNKDQLSIFLSDQFISPSRSHKDQIPNMFEQKKIISPSLSNISPKSNHLDDKKSFVSPSLPAKELNSSLLSPQTPIDSPVSLNNDQIQNLVIDQKSITTPSSAQSLKDSQPVNYELKYKKARQKIKGMKIIIDVLNARVQKTVSNKQDLEKQISELKQQLYDSSQSQIMSNNNSVRSISAAPDSQSQISSELHSQSSISNKNEDQDRINNVFDKISRFEKTCDSAIQAFNEFQSLISSPASTQNQSLNLSSRNITQESPKPPIPNKTSFSSTTTPINPQSYEMLKKKNKQLQAKIEQNNEAITQLNAKIRRRENENSMLKQQINDLENSLNMSKKNDESKVKRVQEYLCNLQQRFSKMQKEGNNNLTNQNSDIIQILKDNEALAKRVKELSMKNSELVRIIYKMQKENPTEKKPLNNLQNKEDSILSPKPANPPSKPSDSPKSDLDKVEIPMSVKYSFNPELEYKNQDDPGVSCFVE</sequence>
<reference evidence="3 4" key="1">
    <citation type="submission" date="2024-04" db="EMBL/GenBank/DDBJ databases">
        <title>Tritrichomonas musculus Genome.</title>
        <authorList>
            <person name="Alves-Ferreira E."/>
            <person name="Grigg M."/>
            <person name="Lorenzi H."/>
            <person name="Galac M."/>
        </authorList>
    </citation>
    <scope>NUCLEOTIDE SEQUENCE [LARGE SCALE GENOMIC DNA]</scope>
    <source>
        <strain evidence="3 4">EAF2021</strain>
    </source>
</reference>
<dbReference type="EMBL" id="JAPFFF010000009">
    <property type="protein sequence ID" value="KAK8882397.1"/>
    <property type="molecule type" value="Genomic_DNA"/>
</dbReference>
<evidence type="ECO:0000256" key="2">
    <source>
        <dbReference type="SAM" id="MobiDB-lite"/>
    </source>
</evidence>
<feature type="region of interest" description="Disordered" evidence="2">
    <location>
        <begin position="298"/>
        <end position="331"/>
    </location>
</feature>
<name>A0ABR2JU50_9EUKA</name>
<feature type="region of interest" description="Disordered" evidence="2">
    <location>
        <begin position="513"/>
        <end position="532"/>
    </location>
</feature>
<feature type="region of interest" description="Disordered" evidence="2">
    <location>
        <begin position="464"/>
        <end position="503"/>
    </location>
</feature>
<feature type="compositionally biased region" description="Basic and acidic residues" evidence="2">
    <location>
        <begin position="494"/>
        <end position="503"/>
    </location>
</feature>
<evidence type="ECO:0000313" key="3">
    <source>
        <dbReference type="EMBL" id="KAK8882397.1"/>
    </source>
</evidence>
<keyword evidence="4" id="KW-1185">Reference proteome</keyword>
<comment type="caution">
    <text evidence="3">The sequence shown here is derived from an EMBL/GenBank/DDBJ whole genome shotgun (WGS) entry which is preliminary data.</text>
</comment>
<evidence type="ECO:0000313" key="4">
    <source>
        <dbReference type="Proteomes" id="UP001470230"/>
    </source>
</evidence>
<feature type="region of interest" description="Disordered" evidence="2">
    <location>
        <begin position="231"/>
        <end position="260"/>
    </location>
</feature>
<gene>
    <name evidence="3" type="ORF">M9Y10_045039</name>
</gene>
<proteinExistence type="predicted"/>
<evidence type="ECO:0000256" key="1">
    <source>
        <dbReference type="SAM" id="Coils"/>
    </source>
</evidence>